<dbReference type="EMBL" id="JAVRHK010000005">
    <property type="protein sequence ID" value="MDT0676638.1"/>
    <property type="molecule type" value="Genomic_DNA"/>
</dbReference>
<comment type="caution">
    <text evidence="2">The sequence shown here is derived from an EMBL/GenBank/DDBJ whole genome shotgun (WGS) entry which is preliminary data.</text>
</comment>
<feature type="domain" description="Metallo-beta-lactamase" evidence="1">
    <location>
        <begin position="102"/>
        <end position="262"/>
    </location>
</feature>
<dbReference type="PANTHER" id="PTHR15032">
    <property type="entry name" value="N-ACYL-PHOSPHATIDYLETHANOLAMINE-HYDROLYZING PHOSPHOLIPASE D"/>
    <property type="match status" value="1"/>
</dbReference>
<evidence type="ECO:0000259" key="1">
    <source>
        <dbReference type="Pfam" id="PF12706"/>
    </source>
</evidence>
<dbReference type="Gene3D" id="3.60.15.10">
    <property type="entry name" value="Ribonuclease Z/Hydroxyacylglutathione hydrolase-like"/>
    <property type="match status" value="1"/>
</dbReference>
<dbReference type="PIRSF" id="PIRSF038896">
    <property type="entry name" value="NAPE-PLD"/>
    <property type="match status" value="1"/>
</dbReference>
<proteinExistence type="predicted"/>
<accession>A0ABU3D6J4</accession>
<reference evidence="2 3" key="1">
    <citation type="submission" date="2023-09" db="EMBL/GenBank/DDBJ databases">
        <authorList>
            <person name="Rey-Velasco X."/>
        </authorList>
    </citation>
    <scope>NUCLEOTIDE SEQUENCE [LARGE SCALE GENOMIC DNA]</scope>
    <source>
        <strain evidence="2 3">F117</strain>
    </source>
</reference>
<dbReference type="SUPFAM" id="SSF56281">
    <property type="entry name" value="Metallo-hydrolase/oxidoreductase"/>
    <property type="match status" value="1"/>
</dbReference>
<sequence length="262" mass="29983">MAGIADFKRSIGIKPEGERLERIKKSFNYKDGKFQNIQPTEVSPKDASTFDVLKEFITRPKSVRPSAELPNIKTDLKNLSSDKPVIVWFGHSSYFIGFKGFRILVDPVFSGNASPVSFFGKSFPGADKYEIEDFPEIDLLIQTHDHYDHLDYPSILKLKNKVKKVVTSLGVGAHLEYWGIAPEMITELNWWEDHQVNQNLKLTATPARHFSGRGFTRFQTLWSSFVIEFENYKFFVGADSGYSDQFKEIGEKFGPFDLAFME</sequence>
<evidence type="ECO:0000313" key="2">
    <source>
        <dbReference type="EMBL" id="MDT0676638.1"/>
    </source>
</evidence>
<dbReference type="Proteomes" id="UP001262582">
    <property type="component" value="Unassembled WGS sequence"/>
</dbReference>
<evidence type="ECO:0000313" key="3">
    <source>
        <dbReference type="Proteomes" id="UP001262582"/>
    </source>
</evidence>
<keyword evidence="3" id="KW-1185">Reference proteome</keyword>
<gene>
    <name evidence="2" type="ORF">RM539_08600</name>
</gene>
<name>A0ABU3D6J4_9FLAO</name>
<dbReference type="RefSeq" id="WP_311502983.1">
    <property type="nucleotide sequence ID" value="NZ_JAVRHK010000005.1"/>
</dbReference>
<dbReference type="InterPro" id="IPR024884">
    <property type="entry name" value="NAPE-PLD"/>
</dbReference>
<dbReference type="InterPro" id="IPR001279">
    <property type="entry name" value="Metallo-B-lactamas"/>
</dbReference>
<dbReference type="InterPro" id="IPR036866">
    <property type="entry name" value="RibonucZ/Hydroxyglut_hydro"/>
</dbReference>
<dbReference type="Pfam" id="PF12706">
    <property type="entry name" value="Lactamase_B_2"/>
    <property type="match status" value="1"/>
</dbReference>
<dbReference type="PANTHER" id="PTHR15032:SF4">
    <property type="entry name" value="N-ACYL-PHOSPHATIDYLETHANOLAMINE-HYDROLYZING PHOSPHOLIPASE D"/>
    <property type="match status" value="1"/>
</dbReference>
<organism evidence="2 3">
    <name type="scientific">Autumnicola musiva</name>
    <dbReference type="NCBI Taxonomy" id="3075589"/>
    <lineage>
        <taxon>Bacteria</taxon>
        <taxon>Pseudomonadati</taxon>
        <taxon>Bacteroidota</taxon>
        <taxon>Flavobacteriia</taxon>
        <taxon>Flavobacteriales</taxon>
        <taxon>Flavobacteriaceae</taxon>
        <taxon>Autumnicola</taxon>
    </lineage>
</organism>
<protein>
    <submittedName>
        <fullName evidence="2">MBL fold metallo-hydrolase</fullName>
    </submittedName>
</protein>